<dbReference type="PROSITE" id="PS50943">
    <property type="entry name" value="HTH_CROC1"/>
    <property type="match status" value="1"/>
</dbReference>
<dbReference type="CDD" id="cd00093">
    <property type="entry name" value="HTH_XRE"/>
    <property type="match status" value="1"/>
</dbReference>
<name>A0A4P6FCT0_9MICO</name>
<dbReference type="SMART" id="SM00530">
    <property type="entry name" value="HTH_XRE"/>
    <property type="match status" value="1"/>
</dbReference>
<dbReference type="EMBL" id="CP035491">
    <property type="protein sequence ID" value="QAY73635.1"/>
    <property type="molecule type" value="Genomic_DNA"/>
</dbReference>
<reference evidence="2 3" key="1">
    <citation type="submission" date="2019-01" db="EMBL/GenBank/DDBJ databases">
        <title>Genome sequencing of strain FW100M-8.</title>
        <authorList>
            <person name="Heo J."/>
            <person name="Kim S.-J."/>
            <person name="Kim J.-S."/>
            <person name="Hong S.-B."/>
            <person name="Kwon S.-W."/>
        </authorList>
    </citation>
    <scope>NUCLEOTIDE SEQUENCE [LARGE SCALE GENOMIC DNA]</scope>
    <source>
        <strain evidence="2 3">FW100M-8</strain>
    </source>
</reference>
<organism evidence="2 3">
    <name type="scientific">Agromyces protaetiae</name>
    <dbReference type="NCBI Taxonomy" id="2509455"/>
    <lineage>
        <taxon>Bacteria</taxon>
        <taxon>Bacillati</taxon>
        <taxon>Actinomycetota</taxon>
        <taxon>Actinomycetes</taxon>
        <taxon>Micrococcales</taxon>
        <taxon>Microbacteriaceae</taxon>
        <taxon>Agromyces</taxon>
    </lineage>
</organism>
<evidence type="ECO:0000259" key="1">
    <source>
        <dbReference type="PROSITE" id="PS50943"/>
    </source>
</evidence>
<dbReference type="InterPro" id="IPR010982">
    <property type="entry name" value="Lambda_DNA-bd_dom_sf"/>
</dbReference>
<evidence type="ECO:0000313" key="2">
    <source>
        <dbReference type="EMBL" id="QAY73635.1"/>
    </source>
</evidence>
<dbReference type="GO" id="GO:0003677">
    <property type="term" value="F:DNA binding"/>
    <property type="evidence" value="ECO:0007669"/>
    <property type="project" value="InterPro"/>
</dbReference>
<dbReference type="NCBIfam" id="TIGR03070">
    <property type="entry name" value="couple_hipB"/>
    <property type="match status" value="1"/>
</dbReference>
<sequence>MDASAIGAAVRARRRSLDLTQEELADLAGVSPRFLGALERGRPGARLDHVVAVLHALGLELEVR</sequence>
<dbReference type="Pfam" id="PF01381">
    <property type="entry name" value="HTH_3"/>
    <property type="match status" value="1"/>
</dbReference>
<dbReference type="AlphaFoldDB" id="A0A4P6FCT0"/>
<accession>A0A4P6FCT0</accession>
<dbReference type="SUPFAM" id="SSF47413">
    <property type="entry name" value="lambda repressor-like DNA-binding domains"/>
    <property type="match status" value="1"/>
</dbReference>
<dbReference type="Proteomes" id="UP000291259">
    <property type="component" value="Chromosome"/>
</dbReference>
<gene>
    <name evidence="2" type="ORF">ET445_10065</name>
</gene>
<dbReference type="Gene3D" id="1.10.260.40">
    <property type="entry name" value="lambda repressor-like DNA-binding domains"/>
    <property type="match status" value="1"/>
</dbReference>
<dbReference type="KEGG" id="agf:ET445_10065"/>
<keyword evidence="3" id="KW-1185">Reference proteome</keyword>
<dbReference type="InterPro" id="IPR001387">
    <property type="entry name" value="Cro/C1-type_HTH"/>
</dbReference>
<proteinExistence type="predicted"/>
<dbReference type="RefSeq" id="WP_129191094.1">
    <property type="nucleotide sequence ID" value="NZ_CP035491.1"/>
</dbReference>
<feature type="domain" description="HTH cro/C1-type" evidence="1">
    <location>
        <begin position="10"/>
        <end position="64"/>
    </location>
</feature>
<dbReference type="OrthoDB" id="5521004at2"/>
<evidence type="ECO:0000313" key="3">
    <source>
        <dbReference type="Proteomes" id="UP000291259"/>
    </source>
</evidence>
<dbReference type="InterPro" id="IPR017507">
    <property type="entry name" value="Tscrpt_reg_HipB-like"/>
</dbReference>
<protein>
    <submittedName>
        <fullName evidence="2">Transcriptional regulator</fullName>
    </submittedName>
</protein>